<evidence type="ECO:0000313" key="1">
    <source>
        <dbReference type="EMBL" id="QDL08682.1"/>
    </source>
</evidence>
<keyword evidence="2" id="KW-1185">Reference proteome</keyword>
<proteinExistence type="predicted"/>
<gene>
    <name evidence="1" type="ORF">DP114_12975</name>
</gene>
<dbReference type="EMBL" id="CP030118">
    <property type="protein sequence ID" value="QDL08682.1"/>
    <property type="molecule type" value="Genomic_DNA"/>
</dbReference>
<sequence length="186" mass="20797">MIDCHSTDAYTRGVEYLRVAQSFVLDPAMVDVMENLRDRMTICTWIGKNIDVVNESLRNCLEACHECFYPEVRRAMRIFAVPLAQSFGLDGLCNISTIPITILIDAGRVAPQNWLSIVAHEYAHAHLGTPGHHQDFAAVLFHLCLGLGLETPGAQMDATILRSWPPYPSILDPLAFWRGETLHHGD</sequence>
<organism evidence="1 2">
    <name type="scientific">Brasilonema sennae CENA114</name>
    <dbReference type="NCBI Taxonomy" id="415709"/>
    <lineage>
        <taxon>Bacteria</taxon>
        <taxon>Bacillati</taxon>
        <taxon>Cyanobacteriota</taxon>
        <taxon>Cyanophyceae</taxon>
        <taxon>Nostocales</taxon>
        <taxon>Scytonemataceae</taxon>
        <taxon>Brasilonema</taxon>
        <taxon>Bromeliae group (in: Brasilonema)</taxon>
    </lineage>
</organism>
<reference evidence="1 2" key="1">
    <citation type="submission" date="2018-06" db="EMBL/GenBank/DDBJ databases">
        <title>Comparative genomics of Brasilonema spp. strains.</title>
        <authorList>
            <person name="Alvarenga D.O."/>
            <person name="Fiore M.F."/>
            <person name="Varani A.M."/>
        </authorList>
    </citation>
    <scope>NUCLEOTIDE SEQUENCE [LARGE SCALE GENOMIC DNA]</scope>
    <source>
        <strain evidence="1 2">CENA114</strain>
    </source>
</reference>
<evidence type="ECO:0008006" key="3">
    <source>
        <dbReference type="Google" id="ProtNLM"/>
    </source>
</evidence>
<accession>A0A856MDD1</accession>
<dbReference type="Proteomes" id="UP000503129">
    <property type="component" value="Chromosome"/>
</dbReference>
<protein>
    <recommendedName>
        <fullName evidence="3">Peptidase M48 domain-containing protein</fullName>
    </recommendedName>
</protein>
<dbReference type="AlphaFoldDB" id="A0A856MDD1"/>
<dbReference type="RefSeq" id="WP_171978180.1">
    <property type="nucleotide sequence ID" value="NZ_CP030118.1"/>
</dbReference>
<evidence type="ECO:0000313" key="2">
    <source>
        <dbReference type="Proteomes" id="UP000503129"/>
    </source>
</evidence>
<name>A0A856MDD1_9CYAN</name>
<dbReference type="KEGG" id="bsen:DP114_12975"/>